<reference evidence="1 2" key="1">
    <citation type="submission" date="2024-07" db="EMBL/GenBank/DDBJ databases">
        <title>Characterization of a bacterium isolated from hydrolysated instant sea cucumber by whole-genome sequencing and metabolomics.</title>
        <authorList>
            <person name="Luo X."/>
            <person name="Zhang Z."/>
            <person name="Zheng Z."/>
            <person name="Zhang W."/>
            <person name="Ming T."/>
            <person name="Jiao L."/>
            <person name="Su X."/>
            <person name="Kong F."/>
            <person name="Xu J."/>
        </authorList>
    </citation>
    <scope>NUCLEOTIDE SEQUENCE [LARGE SCALE GENOMIC DNA]</scope>
    <source>
        <strain evidence="1 2">XL-2024</strain>
    </source>
</reference>
<dbReference type="RefSeq" id="WP_368637653.1">
    <property type="nucleotide sequence ID" value="NZ_JBFRHK010000013.1"/>
</dbReference>
<dbReference type="Proteomes" id="UP001558534">
    <property type="component" value="Unassembled WGS sequence"/>
</dbReference>
<sequence length="71" mass="8281">MQVVQFVEKGNHEVDKIQSKLDEMTIVITVESVLQYFTIDIDTEDALRESKKKSMLKILLITYMVNKLNFS</sequence>
<name>A0ABV3W1M7_9BACI</name>
<gene>
    <name evidence="1" type="ORF">AB1300_18410</name>
</gene>
<organism evidence="1 2">
    <name type="scientific">Lysinibacillus xylanilyticus</name>
    <dbReference type="NCBI Taxonomy" id="582475"/>
    <lineage>
        <taxon>Bacteria</taxon>
        <taxon>Bacillati</taxon>
        <taxon>Bacillota</taxon>
        <taxon>Bacilli</taxon>
        <taxon>Bacillales</taxon>
        <taxon>Bacillaceae</taxon>
        <taxon>Lysinibacillus</taxon>
    </lineage>
</organism>
<keyword evidence="2" id="KW-1185">Reference proteome</keyword>
<dbReference type="EMBL" id="JBFRHK010000013">
    <property type="protein sequence ID" value="MEX3747088.1"/>
    <property type="molecule type" value="Genomic_DNA"/>
</dbReference>
<protein>
    <submittedName>
        <fullName evidence="1">Uncharacterized protein</fullName>
    </submittedName>
</protein>
<evidence type="ECO:0000313" key="2">
    <source>
        <dbReference type="Proteomes" id="UP001558534"/>
    </source>
</evidence>
<evidence type="ECO:0000313" key="1">
    <source>
        <dbReference type="EMBL" id="MEX3747088.1"/>
    </source>
</evidence>
<accession>A0ABV3W1M7</accession>
<comment type="caution">
    <text evidence="1">The sequence shown here is derived from an EMBL/GenBank/DDBJ whole genome shotgun (WGS) entry which is preliminary data.</text>
</comment>
<proteinExistence type="predicted"/>